<keyword evidence="1" id="KW-0238">DNA-binding</keyword>
<dbReference type="InterPro" id="IPR001387">
    <property type="entry name" value="Cro/C1-type_HTH"/>
</dbReference>
<proteinExistence type="predicted"/>
<protein>
    <submittedName>
        <fullName evidence="3">Helix-turn-helix transcriptional regulator</fullName>
    </submittedName>
</protein>
<keyword evidence="4" id="KW-1185">Reference proteome</keyword>
<dbReference type="SMART" id="SM00530">
    <property type="entry name" value="HTH_XRE"/>
    <property type="match status" value="1"/>
</dbReference>
<dbReference type="EMBL" id="JAPMXC010000002">
    <property type="protein sequence ID" value="MCY0387922.1"/>
    <property type="molecule type" value="Genomic_DNA"/>
</dbReference>
<evidence type="ECO:0000313" key="4">
    <source>
        <dbReference type="Proteomes" id="UP001082899"/>
    </source>
</evidence>
<dbReference type="PANTHER" id="PTHR46558">
    <property type="entry name" value="TRACRIPTIONAL REGULATORY PROTEIN-RELATED-RELATED"/>
    <property type="match status" value="1"/>
</dbReference>
<dbReference type="InterPro" id="IPR010982">
    <property type="entry name" value="Lambda_DNA-bd_dom_sf"/>
</dbReference>
<dbReference type="CDD" id="cd00093">
    <property type="entry name" value="HTH_XRE"/>
    <property type="match status" value="1"/>
</dbReference>
<evidence type="ECO:0000256" key="1">
    <source>
        <dbReference type="ARBA" id="ARBA00023125"/>
    </source>
</evidence>
<dbReference type="Proteomes" id="UP001082899">
    <property type="component" value="Unassembled WGS sequence"/>
</dbReference>
<dbReference type="SUPFAM" id="SSF47413">
    <property type="entry name" value="lambda repressor-like DNA-binding domains"/>
    <property type="match status" value="1"/>
</dbReference>
<dbReference type="Gene3D" id="1.10.260.40">
    <property type="entry name" value="lambda repressor-like DNA-binding domains"/>
    <property type="match status" value="1"/>
</dbReference>
<feature type="domain" description="HTH cro/C1-type" evidence="2">
    <location>
        <begin position="20"/>
        <end position="74"/>
    </location>
</feature>
<dbReference type="RefSeq" id="WP_267847780.1">
    <property type="nucleotide sequence ID" value="NZ_JAPMXC010000002.1"/>
</dbReference>
<organism evidence="3 4">
    <name type="scientific">Robbsia betulipollinis</name>
    <dbReference type="NCBI Taxonomy" id="2981849"/>
    <lineage>
        <taxon>Bacteria</taxon>
        <taxon>Pseudomonadati</taxon>
        <taxon>Pseudomonadota</taxon>
        <taxon>Betaproteobacteria</taxon>
        <taxon>Burkholderiales</taxon>
        <taxon>Burkholderiaceae</taxon>
        <taxon>Robbsia</taxon>
    </lineage>
</organism>
<sequence length="127" mass="14234">MDRAQKIRENETNVAVGKRLAFARKQKGWSQTELGERLDVSKETVSRIESGFSSTSLQRLSEFCTALDLTFLDLFRGTPIANEHRLDAMQPLVDAMKTLRPDQVSFVLRGAMDLVRLVKTAPPPGDD</sequence>
<evidence type="ECO:0000313" key="3">
    <source>
        <dbReference type="EMBL" id="MCY0387922.1"/>
    </source>
</evidence>
<reference evidence="3" key="1">
    <citation type="submission" date="2022-11" db="EMBL/GenBank/DDBJ databases">
        <title>Robbsia betulipollinis sp. nov., isolated from pollen of birch (Betula pendula).</title>
        <authorList>
            <person name="Shi H."/>
            <person name="Ambika Manirajan B."/>
            <person name="Ratering S."/>
            <person name="Geissler-Plaum R."/>
            <person name="Schnell S."/>
        </authorList>
    </citation>
    <scope>NUCLEOTIDE SEQUENCE</scope>
    <source>
        <strain evidence="3">Bb-Pol-6</strain>
    </source>
</reference>
<evidence type="ECO:0000259" key="2">
    <source>
        <dbReference type="PROSITE" id="PS50943"/>
    </source>
</evidence>
<dbReference type="Pfam" id="PF01381">
    <property type="entry name" value="HTH_3"/>
    <property type="match status" value="1"/>
</dbReference>
<dbReference type="PANTHER" id="PTHR46558:SF4">
    <property type="entry name" value="DNA-BIDING PHAGE PROTEIN"/>
    <property type="match status" value="1"/>
</dbReference>
<comment type="caution">
    <text evidence="3">The sequence shown here is derived from an EMBL/GenBank/DDBJ whole genome shotgun (WGS) entry which is preliminary data.</text>
</comment>
<gene>
    <name evidence="3" type="ORF">OVY01_11880</name>
</gene>
<name>A0ABT3ZNC3_9BURK</name>
<dbReference type="PROSITE" id="PS50943">
    <property type="entry name" value="HTH_CROC1"/>
    <property type="match status" value="1"/>
</dbReference>
<accession>A0ABT3ZNC3</accession>